<dbReference type="SUPFAM" id="SSF54427">
    <property type="entry name" value="NTF2-like"/>
    <property type="match status" value="1"/>
</dbReference>
<feature type="compositionally biased region" description="Low complexity" evidence="1">
    <location>
        <begin position="204"/>
        <end position="213"/>
    </location>
</feature>
<reference evidence="3 4" key="1">
    <citation type="journal article" date="2014" name="ISME J.">
        <title>Candidatus Competibacter-lineage genomes retrieved from metagenomes reveal functional metabolic diversity.</title>
        <authorList>
            <person name="McIlroy S.J."/>
            <person name="Albertsen M."/>
            <person name="Andresen E.K."/>
            <person name="Saunders A.M."/>
            <person name="Kristiansen R."/>
            <person name="Stokholm-Bjerregaard M."/>
            <person name="Nielsen K.L."/>
            <person name="Nielsen P.H."/>
        </authorList>
    </citation>
    <scope>NUCLEOTIDE SEQUENCE [LARGE SCALE GENOMIC DNA]</scope>
    <source>
        <strain evidence="3 4">Run_B_J11</strain>
    </source>
</reference>
<evidence type="ECO:0000259" key="2">
    <source>
        <dbReference type="Pfam" id="PF13474"/>
    </source>
</evidence>
<sequence length="221" mass="23577">MPILWKRFILILASAIASVDFSSLITCIEDHLMNKYRILLAATLGCTLALPVLAAPSPEAEKASAELKAALRQHHEALNKQDIKALMALYADDPSVAVMGTGPGEFWKGKAAVEDTYKHFFETFKAGSLSHECPDVSGGEDGNGAWLMASCNMKDTTPDGKESREFGLNVSAVLKKDKAGWRFQAMHFSNLSGDEGPPPEDEAPAAAPVAPAAPTAPAPKK</sequence>
<dbReference type="Gene3D" id="3.10.450.50">
    <property type="match status" value="1"/>
</dbReference>
<feature type="region of interest" description="Disordered" evidence="1">
    <location>
        <begin position="189"/>
        <end position="221"/>
    </location>
</feature>
<name>A0A7U7J4L2_9GAMM</name>
<accession>A0A7U7J4L2</accession>
<dbReference type="AlphaFoldDB" id="A0A7U7J4L2"/>
<evidence type="ECO:0000313" key="3">
    <source>
        <dbReference type="EMBL" id="CDH45740.1"/>
    </source>
</evidence>
<comment type="caution">
    <text evidence="3">The sequence shown here is derived from an EMBL/GenBank/DDBJ whole genome shotgun (WGS) entry which is preliminary data.</text>
</comment>
<dbReference type="OrthoDB" id="3236218at2"/>
<dbReference type="Proteomes" id="UP000019184">
    <property type="component" value="Unassembled WGS sequence"/>
</dbReference>
<dbReference type="InterPro" id="IPR032710">
    <property type="entry name" value="NTF2-like_dom_sf"/>
</dbReference>
<protein>
    <recommendedName>
        <fullName evidence="2">SnoaL-like domain-containing protein</fullName>
    </recommendedName>
</protein>
<feature type="domain" description="SnoaL-like" evidence="2">
    <location>
        <begin position="68"/>
        <end position="189"/>
    </location>
</feature>
<organism evidence="3 4">
    <name type="scientific">Candidatus Contendobacter odensis Run_B_J11</name>
    <dbReference type="NCBI Taxonomy" id="1400861"/>
    <lineage>
        <taxon>Bacteria</taxon>
        <taxon>Pseudomonadati</taxon>
        <taxon>Pseudomonadota</taxon>
        <taxon>Gammaproteobacteria</taxon>
        <taxon>Candidatus Competibacteraceae</taxon>
        <taxon>Candidatus Contendibacter</taxon>
    </lineage>
</organism>
<proteinExistence type="predicted"/>
<dbReference type="InterPro" id="IPR037401">
    <property type="entry name" value="SnoaL-like"/>
</dbReference>
<dbReference type="EMBL" id="CBTK010000205">
    <property type="protein sequence ID" value="CDH45740.1"/>
    <property type="molecule type" value="Genomic_DNA"/>
</dbReference>
<evidence type="ECO:0000313" key="4">
    <source>
        <dbReference type="Proteomes" id="UP000019184"/>
    </source>
</evidence>
<keyword evidence="4" id="KW-1185">Reference proteome</keyword>
<dbReference type="Pfam" id="PF13474">
    <property type="entry name" value="SnoaL_3"/>
    <property type="match status" value="1"/>
</dbReference>
<evidence type="ECO:0000256" key="1">
    <source>
        <dbReference type="SAM" id="MobiDB-lite"/>
    </source>
</evidence>
<gene>
    <name evidence="3" type="ORF">BN874_2830005</name>
</gene>